<accession>T5AHC5</accession>
<dbReference type="Gene3D" id="3.40.50.300">
    <property type="entry name" value="P-loop containing nucleotide triphosphate hydrolases"/>
    <property type="match status" value="1"/>
</dbReference>
<sequence length="71" mass="8076">MQMLGFAPYHMKEVITSGAPHMKLLVESMRAEYDAFSGIKRYSKEDSDKWFSDYDVGPAPPPPVASLRLRQ</sequence>
<dbReference type="InterPro" id="IPR027417">
    <property type="entry name" value="P-loop_NTPase"/>
</dbReference>
<dbReference type="Pfam" id="PF17784">
    <property type="entry name" value="Sulfotransfer_4"/>
    <property type="match status" value="1"/>
</dbReference>
<dbReference type="HOGENOM" id="CLU_2740710_0_0_1"/>
<gene>
    <name evidence="1" type="ORF">OCS_03058</name>
</gene>
<dbReference type="AlphaFoldDB" id="T5AHC5"/>
<protein>
    <submittedName>
        <fullName evidence="1">Uncharacterized protein</fullName>
    </submittedName>
</protein>
<reference evidence="1 2" key="1">
    <citation type="journal article" date="2013" name="Chin. Sci. Bull.">
        <title>Genome survey uncovers the secrets of sex and lifestyle in caterpillar fungus.</title>
        <authorList>
            <person name="Hu X."/>
            <person name="Zhang Y."/>
            <person name="Xiao G."/>
            <person name="Zheng P."/>
            <person name="Xia Y."/>
            <person name="Zhang X."/>
            <person name="St Leger R.J."/>
            <person name="Liu X."/>
            <person name="Wang C."/>
        </authorList>
    </citation>
    <scope>NUCLEOTIDE SEQUENCE [LARGE SCALE GENOMIC DNA]</scope>
    <source>
        <strain evidence="2">Co18 / CGMCC 3.14243</strain>
        <tissue evidence="1">Fruit-body</tissue>
    </source>
</reference>
<proteinExistence type="predicted"/>
<dbReference type="InterPro" id="IPR040632">
    <property type="entry name" value="Sulfotransfer_4"/>
</dbReference>
<name>T5AHC5_OPHSC</name>
<dbReference type="OrthoDB" id="408152at2759"/>
<evidence type="ECO:0000313" key="2">
    <source>
        <dbReference type="Proteomes" id="UP000019374"/>
    </source>
</evidence>
<dbReference type="EMBL" id="KE652542">
    <property type="protein sequence ID" value="EQL01228.1"/>
    <property type="molecule type" value="Genomic_DNA"/>
</dbReference>
<organism evidence="1 2">
    <name type="scientific">Ophiocordyceps sinensis (strain Co18 / CGMCC 3.14243)</name>
    <name type="common">Yarsagumba caterpillar fungus</name>
    <name type="synonym">Hirsutella sinensis</name>
    <dbReference type="NCBI Taxonomy" id="911162"/>
    <lineage>
        <taxon>Eukaryota</taxon>
        <taxon>Fungi</taxon>
        <taxon>Dikarya</taxon>
        <taxon>Ascomycota</taxon>
        <taxon>Pezizomycotina</taxon>
        <taxon>Sordariomycetes</taxon>
        <taxon>Hypocreomycetidae</taxon>
        <taxon>Hypocreales</taxon>
        <taxon>Ophiocordycipitaceae</taxon>
        <taxon>Ophiocordyceps</taxon>
    </lineage>
</organism>
<dbReference type="Proteomes" id="UP000019374">
    <property type="component" value="Unassembled WGS sequence"/>
</dbReference>
<evidence type="ECO:0000313" key="1">
    <source>
        <dbReference type="EMBL" id="EQL01228.1"/>
    </source>
</evidence>